<dbReference type="RefSeq" id="XP_046121537.1">
    <property type="nucleotide sequence ID" value="XM_046264674.1"/>
</dbReference>
<proteinExistence type="predicted"/>
<protein>
    <recommendedName>
        <fullName evidence="1">SnoaL-like domain-containing protein</fullName>
    </recommendedName>
</protein>
<evidence type="ECO:0000259" key="1">
    <source>
        <dbReference type="Pfam" id="PF12680"/>
    </source>
</evidence>
<reference evidence="2" key="1">
    <citation type="journal article" date="2021" name="IMA Fungus">
        <title>Genomic characterization of three marine fungi, including Emericellopsis atlantica sp. nov. with signatures of a generalist lifestyle and marine biomass degradation.</title>
        <authorList>
            <person name="Hagestad O.C."/>
            <person name="Hou L."/>
            <person name="Andersen J.H."/>
            <person name="Hansen E.H."/>
            <person name="Altermark B."/>
            <person name="Li C."/>
            <person name="Kuhnert E."/>
            <person name="Cox R.J."/>
            <person name="Crous P.W."/>
            <person name="Spatafora J.W."/>
            <person name="Lail K."/>
            <person name="Amirebrahimi M."/>
            <person name="Lipzen A."/>
            <person name="Pangilinan J."/>
            <person name="Andreopoulos W."/>
            <person name="Hayes R.D."/>
            <person name="Ng V."/>
            <person name="Grigoriev I.V."/>
            <person name="Jackson S.A."/>
            <person name="Sutton T.D.S."/>
            <person name="Dobson A.D.W."/>
            <person name="Rama T."/>
        </authorList>
    </citation>
    <scope>NUCLEOTIDE SEQUENCE</scope>
    <source>
        <strain evidence="2">TS7</strain>
    </source>
</reference>
<name>A0A9P7ZU02_9HYPO</name>
<gene>
    <name evidence="2" type="ORF">F5Z01DRAFT_671206</name>
</gene>
<keyword evidence="3" id="KW-1185">Reference proteome</keyword>
<sequence length="175" mass="19932">MAAVSLPSFVKYLRAFNARDYDTQHAFYADDITLNLPYVEPLVGKDAITAQYAQIHPIADEAVIPMDIVYNGRTFIVPKRTIFRLRQDVPELMGLKDLKRGDVIVYTAYLQYYFNKEGKIRQIDLTTLSDERQLGPRLLLRGTDFVEVVDGYQKAAAEDFGVWDTAAMKGTAWLD</sequence>
<evidence type="ECO:0000313" key="3">
    <source>
        <dbReference type="Proteomes" id="UP000887229"/>
    </source>
</evidence>
<dbReference type="EMBL" id="MU251245">
    <property type="protein sequence ID" value="KAG9257613.1"/>
    <property type="molecule type" value="Genomic_DNA"/>
</dbReference>
<feature type="domain" description="SnoaL-like" evidence="1">
    <location>
        <begin position="11"/>
        <end position="121"/>
    </location>
</feature>
<dbReference type="SUPFAM" id="SSF54427">
    <property type="entry name" value="NTF2-like"/>
    <property type="match status" value="1"/>
</dbReference>
<dbReference type="InterPro" id="IPR037401">
    <property type="entry name" value="SnoaL-like"/>
</dbReference>
<dbReference type="GeneID" id="70295577"/>
<dbReference type="Gene3D" id="3.10.450.50">
    <property type="match status" value="1"/>
</dbReference>
<organism evidence="2 3">
    <name type="scientific">Emericellopsis atlantica</name>
    <dbReference type="NCBI Taxonomy" id="2614577"/>
    <lineage>
        <taxon>Eukaryota</taxon>
        <taxon>Fungi</taxon>
        <taxon>Dikarya</taxon>
        <taxon>Ascomycota</taxon>
        <taxon>Pezizomycotina</taxon>
        <taxon>Sordariomycetes</taxon>
        <taxon>Hypocreomycetidae</taxon>
        <taxon>Hypocreales</taxon>
        <taxon>Bionectriaceae</taxon>
        <taxon>Emericellopsis</taxon>
    </lineage>
</organism>
<evidence type="ECO:0000313" key="2">
    <source>
        <dbReference type="EMBL" id="KAG9257613.1"/>
    </source>
</evidence>
<dbReference type="InterPro" id="IPR032710">
    <property type="entry name" value="NTF2-like_dom_sf"/>
</dbReference>
<dbReference type="AlphaFoldDB" id="A0A9P7ZU02"/>
<dbReference type="Proteomes" id="UP000887229">
    <property type="component" value="Unassembled WGS sequence"/>
</dbReference>
<accession>A0A9P7ZU02</accession>
<dbReference type="Pfam" id="PF12680">
    <property type="entry name" value="SnoaL_2"/>
    <property type="match status" value="1"/>
</dbReference>
<dbReference type="OrthoDB" id="4828938at2759"/>
<comment type="caution">
    <text evidence="2">The sequence shown here is derived from an EMBL/GenBank/DDBJ whole genome shotgun (WGS) entry which is preliminary data.</text>
</comment>